<protein>
    <recommendedName>
        <fullName evidence="2">HTH cro/C1-type domain-containing protein</fullName>
    </recommendedName>
</protein>
<dbReference type="AlphaFoldDB" id="A0A163MDC4"/>
<proteinExistence type="predicted"/>
<dbReference type="InterPro" id="IPR010982">
    <property type="entry name" value="Lambda_DNA-bd_dom_sf"/>
</dbReference>
<dbReference type="SUPFAM" id="SSF47413">
    <property type="entry name" value="lambda repressor-like DNA-binding domains"/>
    <property type="match status" value="1"/>
</dbReference>
<dbReference type="EMBL" id="LWMH01000001">
    <property type="protein sequence ID" value="KZS48958.1"/>
    <property type="molecule type" value="Genomic_DNA"/>
</dbReference>
<dbReference type="SMART" id="SM00530">
    <property type="entry name" value="HTH_XRE"/>
    <property type="match status" value="1"/>
</dbReference>
<organism evidence="3 4">
    <name type="scientific">Paenibacillus glucanolyticus</name>
    <dbReference type="NCBI Taxonomy" id="59843"/>
    <lineage>
        <taxon>Bacteria</taxon>
        <taxon>Bacillati</taxon>
        <taxon>Bacillota</taxon>
        <taxon>Bacilli</taxon>
        <taxon>Bacillales</taxon>
        <taxon>Paenibacillaceae</taxon>
        <taxon>Paenibacillus</taxon>
    </lineage>
</organism>
<dbReference type="Gene3D" id="1.10.260.40">
    <property type="entry name" value="lambda repressor-like DNA-binding domains"/>
    <property type="match status" value="1"/>
</dbReference>
<evidence type="ECO:0000256" key="1">
    <source>
        <dbReference type="ARBA" id="ARBA00023125"/>
    </source>
</evidence>
<dbReference type="GO" id="GO:0005829">
    <property type="term" value="C:cytosol"/>
    <property type="evidence" value="ECO:0007669"/>
    <property type="project" value="TreeGrafter"/>
</dbReference>
<dbReference type="InterPro" id="IPR050807">
    <property type="entry name" value="TransReg_Diox_bact_type"/>
</dbReference>
<dbReference type="GO" id="GO:0003700">
    <property type="term" value="F:DNA-binding transcription factor activity"/>
    <property type="evidence" value="ECO:0007669"/>
    <property type="project" value="TreeGrafter"/>
</dbReference>
<evidence type="ECO:0000313" key="4">
    <source>
        <dbReference type="Proteomes" id="UP000076796"/>
    </source>
</evidence>
<dbReference type="PANTHER" id="PTHR46797">
    <property type="entry name" value="HTH-TYPE TRANSCRIPTIONAL REGULATOR"/>
    <property type="match status" value="1"/>
</dbReference>
<dbReference type="Pfam" id="PF01381">
    <property type="entry name" value="HTH_3"/>
    <property type="match status" value="1"/>
</dbReference>
<feature type="domain" description="HTH cro/C1-type" evidence="2">
    <location>
        <begin position="8"/>
        <end position="62"/>
    </location>
</feature>
<gene>
    <name evidence="3" type="ORF">AWU65_02000</name>
</gene>
<dbReference type="InterPro" id="IPR001387">
    <property type="entry name" value="Cro/C1-type_HTH"/>
</dbReference>
<dbReference type="CDD" id="cd00093">
    <property type="entry name" value="HTH_XRE"/>
    <property type="match status" value="1"/>
</dbReference>
<dbReference type="PROSITE" id="PS50943">
    <property type="entry name" value="HTH_CROC1"/>
    <property type="match status" value="1"/>
</dbReference>
<comment type="caution">
    <text evidence="3">The sequence shown here is derived from an EMBL/GenBank/DDBJ whole genome shotgun (WGS) entry which is preliminary data.</text>
</comment>
<evidence type="ECO:0000259" key="2">
    <source>
        <dbReference type="PROSITE" id="PS50943"/>
    </source>
</evidence>
<keyword evidence="1" id="KW-0238">DNA-binding</keyword>
<dbReference type="OrthoDB" id="9814553at2"/>
<sequence length="108" mass="12737">MELIGSRIRLYRMAKQWTQEQLAEAIGSTGSYVGQIERGEKNFRIQTLIKIADALDVSIFNLMDNDNEEYLYQKNWVWESVTLMLQQSEAKQRKIYRVLLEMLAEETD</sequence>
<name>A0A163MDC4_9BACL</name>
<accession>A0A163MDC4</accession>
<evidence type="ECO:0000313" key="3">
    <source>
        <dbReference type="EMBL" id="KZS48958.1"/>
    </source>
</evidence>
<keyword evidence="4" id="KW-1185">Reference proteome</keyword>
<reference evidence="3" key="1">
    <citation type="journal article" date="2016" name="Genome Announc.">
        <title>Draft genomes of two strains of Paenibacillus glucanolyticus with capability to degrade lignocellulose.</title>
        <authorList>
            <person name="Mathews S.L."/>
            <person name="Pawlak J."/>
            <person name="Grunden A.M."/>
        </authorList>
    </citation>
    <scope>NUCLEOTIDE SEQUENCE [LARGE SCALE GENOMIC DNA]</scope>
    <source>
        <strain evidence="3">SLM1</strain>
    </source>
</reference>
<dbReference type="PANTHER" id="PTHR46797:SF1">
    <property type="entry name" value="METHYLPHOSPHONATE SYNTHASE"/>
    <property type="match status" value="1"/>
</dbReference>
<dbReference type="GO" id="GO:0003677">
    <property type="term" value="F:DNA binding"/>
    <property type="evidence" value="ECO:0007669"/>
    <property type="project" value="UniProtKB-KW"/>
</dbReference>
<dbReference type="Proteomes" id="UP000076796">
    <property type="component" value="Unassembled WGS sequence"/>
</dbReference>